<evidence type="ECO:0000313" key="1">
    <source>
        <dbReference type="EMBL" id="CBY14953.1"/>
    </source>
</evidence>
<dbReference type="EMBL" id="FN653385">
    <property type="protein sequence ID" value="CBY14953.1"/>
    <property type="molecule type" value="Genomic_DNA"/>
</dbReference>
<sequence length="12" mass="1336">PIYSLSPDCLLD</sequence>
<protein>
    <submittedName>
        <fullName evidence="1">Uncharacterized protein</fullName>
    </submittedName>
</protein>
<proteinExistence type="predicted"/>
<feature type="non-terminal residue" evidence="1">
    <location>
        <position position="1"/>
    </location>
</feature>
<reference evidence="1" key="1">
    <citation type="journal article" date="2010" name="Science">
        <title>Plasticity of animal genome architecture unmasked by rapid evolution of a pelagic tunicate.</title>
        <authorList>
            <person name="Denoeud F."/>
            <person name="Henriet S."/>
            <person name="Mungpakdee S."/>
            <person name="Aury J.M."/>
            <person name="Da Silva C."/>
            <person name="Brinkmann H."/>
            <person name="Mikhaleva J."/>
            <person name="Olsen L.C."/>
            <person name="Jubin C."/>
            <person name="Canestro C."/>
            <person name="Bouquet J.M."/>
            <person name="Danks G."/>
            <person name="Poulain J."/>
            <person name="Campsteijn C."/>
            <person name="Adamski M."/>
            <person name="Cross I."/>
            <person name="Yadetie F."/>
            <person name="Muffato M."/>
            <person name="Louis A."/>
            <person name="Butcher S."/>
            <person name="Tsagkogeorga G."/>
            <person name="Konrad A."/>
            <person name="Singh S."/>
            <person name="Jensen M.F."/>
            <person name="Cong E.H."/>
            <person name="Eikeseth-Otteraa H."/>
            <person name="Noel B."/>
            <person name="Anthouard V."/>
            <person name="Porcel B.M."/>
            <person name="Kachouri-Lafond R."/>
            <person name="Nishino A."/>
            <person name="Ugolini M."/>
            <person name="Chourrout P."/>
            <person name="Nishida H."/>
            <person name="Aasland R."/>
            <person name="Huzurbazar S."/>
            <person name="Westhof E."/>
            <person name="Delsuc F."/>
            <person name="Lehrach H."/>
            <person name="Reinhardt R."/>
            <person name="Weissenbach J."/>
            <person name="Roy S.W."/>
            <person name="Artiguenave F."/>
            <person name="Postlethwait J.H."/>
            <person name="Manak J.R."/>
            <person name="Thompson E.M."/>
            <person name="Jaillon O."/>
            <person name="Du Pasquier L."/>
            <person name="Boudinot P."/>
            <person name="Liberles D.A."/>
            <person name="Volff J.N."/>
            <person name="Philippe H."/>
            <person name="Lenhard B."/>
            <person name="Roest Crollius H."/>
            <person name="Wincker P."/>
            <person name="Chourrout D."/>
        </authorList>
    </citation>
    <scope>NUCLEOTIDE SEQUENCE [LARGE SCALE GENOMIC DNA]</scope>
</reference>
<keyword evidence="2" id="KW-1185">Reference proteome</keyword>
<accession>E4XZ91</accession>
<organism evidence="1">
    <name type="scientific">Oikopleura dioica</name>
    <name type="common">Tunicate</name>
    <dbReference type="NCBI Taxonomy" id="34765"/>
    <lineage>
        <taxon>Eukaryota</taxon>
        <taxon>Metazoa</taxon>
        <taxon>Chordata</taxon>
        <taxon>Tunicata</taxon>
        <taxon>Appendicularia</taxon>
        <taxon>Copelata</taxon>
        <taxon>Oikopleuridae</taxon>
        <taxon>Oikopleura</taxon>
    </lineage>
</organism>
<evidence type="ECO:0000313" key="2">
    <source>
        <dbReference type="Proteomes" id="UP000001307"/>
    </source>
</evidence>
<dbReference type="InParanoid" id="E4XZ91"/>
<name>E4XZ91_OIKDI</name>
<gene>
    <name evidence="1" type="ORF">GSOID_T00010050001</name>
</gene>
<dbReference type="Proteomes" id="UP000001307">
    <property type="component" value="Unassembled WGS sequence"/>
</dbReference>